<dbReference type="InterPro" id="IPR000653">
    <property type="entry name" value="DegT/StrS_aminotransferase"/>
</dbReference>
<comment type="similarity">
    <text evidence="2 3">Belongs to the DegT/DnrJ/EryC1 family.</text>
</comment>
<organism evidence="4 5">
    <name type="scientific">Vibrio tapetis subsp. tapetis</name>
    <dbReference type="NCBI Taxonomy" id="1671868"/>
    <lineage>
        <taxon>Bacteria</taxon>
        <taxon>Pseudomonadati</taxon>
        <taxon>Pseudomonadota</taxon>
        <taxon>Gammaproteobacteria</taxon>
        <taxon>Vibrionales</taxon>
        <taxon>Vibrionaceae</taxon>
        <taxon>Vibrio</taxon>
    </lineage>
</organism>
<evidence type="ECO:0000256" key="3">
    <source>
        <dbReference type="RuleBase" id="RU004508"/>
    </source>
</evidence>
<dbReference type="InterPro" id="IPR015421">
    <property type="entry name" value="PyrdxlP-dep_Trfase_major"/>
</dbReference>
<evidence type="ECO:0000313" key="4">
    <source>
        <dbReference type="EMBL" id="SON51011.1"/>
    </source>
</evidence>
<dbReference type="InterPro" id="IPR015424">
    <property type="entry name" value="PyrdxlP-dep_Trfase"/>
</dbReference>
<reference evidence="4 5" key="1">
    <citation type="submission" date="2017-10" db="EMBL/GenBank/DDBJ databases">
        <authorList>
            <person name="Banno H."/>
            <person name="Chua N.-H."/>
        </authorList>
    </citation>
    <scope>NUCLEOTIDE SEQUENCE [LARGE SCALE GENOMIC DNA]</scope>
    <source>
        <strain evidence="4">Vibrio tapetis CECT4600</strain>
    </source>
</reference>
<dbReference type="AlphaFoldDB" id="A0A2N8ZGG7"/>
<accession>A0A2N8ZGG7</accession>
<dbReference type="SUPFAM" id="SSF53383">
    <property type="entry name" value="PLP-dependent transferases"/>
    <property type="match status" value="1"/>
</dbReference>
<dbReference type="PANTHER" id="PTHR30244:SF34">
    <property type="entry name" value="DTDP-4-AMINO-4,6-DIDEOXYGALACTOSE TRANSAMINASE"/>
    <property type="match status" value="1"/>
</dbReference>
<dbReference type="PIRSF" id="PIRSF000390">
    <property type="entry name" value="PLP_StrS"/>
    <property type="match status" value="1"/>
</dbReference>
<gene>
    <name evidence="4" type="ORF">VTAP4600_A3045</name>
</gene>
<dbReference type="Gene3D" id="3.40.640.10">
    <property type="entry name" value="Type I PLP-dependent aspartate aminotransferase-like (Major domain)"/>
    <property type="match status" value="1"/>
</dbReference>
<dbReference type="Proteomes" id="UP000235828">
    <property type="component" value="Chromosome A"/>
</dbReference>
<dbReference type="EMBL" id="LT960611">
    <property type="protein sequence ID" value="SON51011.1"/>
    <property type="molecule type" value="Genomic_DNA"/>
</dbReference>
<dbReference type="GO" id="GO:0030170">
    <property type="term" value="F:pyridoxal phosphate binding"/>
    <property type="evidence" value="ECO:0007669"/>
    <property type="project" value="TreeGrafter"/>
</dbReference>
<dbReference type="GO" id="GO:0000271">
    <property type="term" value="P:polysaccharide biosynthetic process"/>
    <property type="evidence" value="ECO:0007669"/>
    <property type="project" value="TreeGrafter"/>
</dbReference>
<proteinExistence type="inferred from homology"/>
<keyword evidence="1 3" id="KW-0663">Pyridoxal phosphate</keyword>
<evidence type="ECO:0000256" key="1">
    <source>
        <dbReference type="ARBA" id="ARBA00022898"/>
    </source>
</evidence>
<evidence type="ECO:0000256" key="2">
    <source>
        <dbReference type="ARBA" id="ARBA00037999"/>
    </source>
</evidence>
<dbReference type="PANTHER" id="PTHR30244">
    <property type="entry name" value="TRANSAMINASE"/>
    <property type="match status" value="1"/>
</dbReference>
<dbReference type="InterPro" id="IPR015422">
    <property type="entry name" value="PyrdxlP-dep_Trfase_small"/>
</dbReference>
<name>A0A2N8ZGG7_9VIBR</name>
<dbReference type="KEGG" id="vta:A3045"/>
<dbReference type="Pfam" id="PF01041">
    <property type="entry name" value="DegT_DnrJ_EryC1"/>
    <property type="match status" value="1"/>
</dbReference>
<evidence type="ECO:0000313" key="5">
    <source>
        <dbReference type="Proteomes" id="UP000235828"/>
    </source>
</evidence>
<keyword evidence="5" id="KW-1185">Reference proteome</keyword>
<protein>
    <submittedName>
        <fullName evidence="4">Uncharacterized protein</fullName>
    </submittedName>
</protein>
<dbReference type="Gene3D" id="3.90.1150.10">
    <property type="entry name" value="Aspartate Aminotransferase, domain 1"/>
    <property type="match status" value="1"/>
</dbReference>
<sequence>MINLFNAFYSDKMSDVANKTMQAGNIASGDSIRKFELALEKHLEVNNLLSVNNMTSAIALALDLIGIEAGDEVITTSFNCLASTSPIALLKAKAVWVDLDKNSVSMSIDDLQRKISNKTKAVILYHAAGYPSDSKRVSEICKDYNIPFIEDCNNALFANCHDKKVGTYADYSIYSFYPNRQINTLEGAMLSIKDTEQYKQALKLRRFGIDGATFRDGTGEINPKSQIKKIGTSINLGNINCAIGLSQLEGLKERHDRTLDNARLLTRNLRENKHFKIIKLKDGLEPSYWGFLVLSDFRDELLAHLKSKGVAASKIHFRNDLYEAFDSCSDDKQIHNTVQLQERILALPIGYWLIKDEISYISNVVNEFHESK</sequence>
<dbReference type="OrthoDB" id="9804264at2"/>
<dbReference type="GO" id="GO:0008483">
    <property type="term" value="F:transaminase activity"/>
    <property type="evidence" value="ECO:0007669"/>
    <property type="project" value="TreeGrafter"/>
</dbReference>